<accession>A0A7N0ZYP3</accession>
<feature type="compositionally biased region" description="Basic residues" evidence="1">
    <location>
        <begin position="129"/>
        <end position="138"/>
    </location>
</feature>
<evidence type="ECO:0000256" key="1">
    <source>
        <dbReference type="SAM" id="MobiDB-lite"/>
    </source>
</evidence>
<keyword evidence="3" id="KW-1185">Reference proteome</keyword>
<proteinExistence type="predicted"/>
<dbReference type="EnsemblPlants" id="Kaladp0049s0035.1.v1.1">
    <property type="protein sequence ID" value="Kaladp0049s0035.1.v1.1"/>
    <property type="gene ID" value="Kaladp0049s0035.v1.1"/>
</dbReference>
<evidence type="ECO:0000313" key="2">
    <source>
        <dbReference type="EnsemblPlants" id="Kaladp0049s0035.1.v1.1"/>
    </source>
</evidence>
<dbReference type="AlphaFoldDB" id="A0A7N0ZYP3"/>
<sequence>MMTSDFQVKVKIPVTSKVPHVSHPYPMPKRGGQIEQPDGICRRLIDFIMGSLIVRSFSRLAFIFQAPPTRMSNQPVSASAGPNAYSLLGHDPATATDSTKQVGTRFEKDNEFDLQTEILVDQGGSSSRRGVRKRHKKPVMSPGGDAATQPQPDHHEAKLKHPVHFRPHFLDVESNINEKTDEFIKRRKAAMRQTDSIEAMFGRNTS</sequence>
<reference evidence="2" key="1">
    <citation type="submission" date="2021-01" db="UniProtKB">
        <authorList>
            <consortium name="EnsemblPlants"/>
        </authorList>
    </citation>
    <scope>IDENTIFICATION</scope>
</reference>
<evidence type="ECO:0000313" key="3">
    <source>
        <dbReference type="Proteomes" id="UP000594263"/>
    </source>
</evidence>
<name>A0A7N0ZYP3_KALFE</name>
<protein>
    <submittedName>
        <fullName evidence="2">Uncharacterized protein</fullName>
    </submittedName>
</protein>
<dbReference type="Proteomes" id="UP000594263">
    <property type="component" value="Unplaced"/>
</dbReference>
<organism evidence="2 3">
    <name type="scientific">Kalanchoe fedtschenkoi</name>
    <name type="common">Lavender scallops</name>
    <name type="synonym">South American air plant</name>
    <dbReference type="NCBI Taxonomy" id="63787"/>
    <lineage>
        <taxon>Eukaryota</taxon>
        <taxon>Viridiplantae</taxon>
        <taxon>Streptophyta</taxon>
        <taxon>Embryophyta</taxon>
        <taxon>Tracheophyta</taxon>
        <taxon>Spermatophyta</taxon>
        <taxon>Magnoliopsida</taxon>
        <taxon>eudicotyledons</taxon>
        <taxon>Gunneridae</taxon>
        <taxon>Pentapetalae</taxon>
        <taxon>Saxifragales</taxon>
        <taxon>Crassulaceae</taxon>
        <taxon>Kalanchoe</taxon>
    </lineage>
</organism>
<feature type="region of interest" description="Disordered" evidence="1">
    <location>
        <begin position="122"/>
        <end position="154"/>
    </location>
</feature>
<dbReference type="Gramene" id="Kaladp0049s0035.1.v1.1">
    <property type="protein sequence ID" value="Kaladp0049s0035.1.v1.1"/>
    <property type="gene ID" value="Kaladp0049s0035.v1.1"/>
</dbReference>